<dbReference type="InterPro" id="IPR019820">
    <property type="entry name" value="Sec-indep_translocase_CS"/>
</dbReference>
<proteinExistence type="inferred from homology"/>
<evidence type="ECO:0000256" key="4">
    <source>
        <dbReference type="ARBA" id="ARBA00023136"/>
    </source>
</evidence>
<sequence length="269" mass="30729">MDDILDRARTAVSERAELPGMSLIEHLEELRRRLIHAVIYLVVGFFVAYGFHEKIYRLMQAPITFALKKHNLPPQLVIHNPVDGFNMYLKISFMAGCIFAAPFILYQAWLFISPGLYKNEKKYVMPFMLATVTLFMGGAYFGYRWVFPGSLDFLFAYSHDFRPLIEVSEYTDLFLTVILGLGIAFELPIFVLFLSLFGIVSPKFLWKNIKFAVLVVFIIAAIITPTPDPLTMCVFALPLLALYVLSIGVSFLVHPATRRKRKELQESKG</sequence>
<name>A0A4Q1SE43_9BACT</name>
<dbReference type="PANTHER" id="PTHR30371">
    <property type="entry name" value="SEC-INDEPENDENT PROTEIN TRANSLOCASE PROTEIN TATC"/>
    <property type="match status" value="1"/>
</dbReference>
<dbReference type="AlphaFoldDB" id="A0A4Q1SE43"/>
<evidence type="ECO:0000256" key="3">
    <source>
        <dbReference type="ARBA" id="ARBA00022989"/>
    </source>
</evidence>
<dbReference type="PRINTS" id="PR01840">
    <property type="entry name" value="TATCFAMILY"/>
</dbReference>
<protein>
    <recommendedName>
        <fullName evidence="5">Sec-independent protein translocase protein TatC</fullName>
    </recommendedName>
</protein>
<feature type="transmembrane region" description="Helical" evidence="5">
    <location>
        <begin position="229"/>
        <end position="253"/>
    </location>
</feature>
<feature type="transmembrane region" description="Helical" evidence="5">
    <location>
        <begin position="124"/>
        <end position="143"/>
    </location>
</feature>
<dbReference type="OrthoDB" id="9777044at2"/>
<gene>
    <name evidence="5 6" type="primary">tatC</name>
    <name evidence="6" type="ORF">ESZ00_13215</name>
</gene>
<keyword evidence="5" id="KW-1003">Cell membrane</keyword>
<comment type="function">
    <text evidence="5">Part of the twin-arginine translocation (Tat) system that transports large folded proteins containing a characteristic twin-arginine motif in their signal peptide across membranes.</text>
</comment>
<evidence type="ECO:0000313" key="7">
    <source>
        <dbReference type="Proteomes" id="UP000290253"/>
    </source>
</evidence>
<dbReference type="GO" id="GO:0033281">
    <property type="term" value="C:TAT protein transport complex"/>
    <property type="evidence" value="ECO:0007669"/>
    <property type="project" value="UniProtKB-UniRule"/>
</dbReference>
<dbReference type="GO" id="GO:0009977">
    <property type="term" value="F:proton motive force dependent protein transmembrane transporter activity"/>
    <property type="evidence" value="ECO:0007669"/>
    <property type="project" value="TreeGrafter"/>
</dbReference>
<keyword evidence="5" id="KW-0811">Translocation</keyword>
<evidence type="ECO:0000313" key="6">
    <source>
        <dbReference type="EMBL" id="RXS95526.1"/>
    </source>
</evidence>
<dbReference type="HAMAP" id="MF_00902">
    <property type="entry name" value="TatC"/>
    <property type="match status" value="1"/>
</dbReference>
<reference evidence="6 7" key="1">
    <citation type="journal article" date="2016" name="Int. J. Syst. Evol. Microbiol.">
        <title>Acidipila dinghuensis sp. nov., an acidobacterium isolated from forest soil.</title>
        <authorList>
            <person name="Jiang Y.W."/>
            <person name="Wang J."/>
            <person name="Chen M.H."/>
            <person name="Lv Y.Y."/>
            <person name="Qiu L.H."/>
        </authorList>
    </citation>
    <scope>NUCLEOTIDE SEQUENCE [LARGE SCALE GENOMIC DNA]</scope>
    <source>
        <strain evidence="6 7">DHOF10</strain>
    </source>
</reference>
<feature type="transmembrane region" description="Helical" evidence="5">
    <location>
        <begin position="173"/>
        <end position="197"/>
    </location>
</feature>
<feature type="transmembrane region" description="Helical" evidence="5">
    <location>
        <begin position="34"/>
        <end position="52"/>
    </location>
</feature>
<keyword evidence="2 5" id="KW-0812">Transmembrane</keyword>
<dbReference type="Pfam" id="PF00902">
    <property type="entry name" value="TatC"/>
    <property type="match status" value="1"/>
</dbReference>
<dbReference type="Proteomes" id="UP000290253">
    <property type="component" value="Unassembled WGS sequence"/>
</dbReference>
<keyword evidence="3 5" id="KW-1133">Transmembrane helix</keyword>
<dbReference type="NCBIfam" id="TIGR00945">
    <property type="entry name" value="tatC"/>
    <property type="match status" value="1"/>
</dbReference>
<dbReference type="PANTHER" id="PTHR30371:SF0">
    <property type="entry name" value="SEC-INDEPENDENT PROTEIN TRANSLOCASE PROTEIN TATC, CHLOROPLASTIC-RELATED"/>
    <property type="match status" value="1"/>
</dbReference>
<comment type="subcellular location">
    <subcellularLocation>
        <location evidence="5">Cell membrane</location>
        <topology evidence="5">Multi-pass membrane protein</topology>
    </subcellularLocation>
    <subcellularLocation>
        <location evidence="1">Membrane</location>
        <topology evidence="1">Multi-pass membrane protein</topology>
    </subcellularLocation>
</comment>
<comment type="caution">
    <text evidence="6">The sequence shown here is derived from an EMBL/GenBank/DDBJ whole genome shotgun (WGS) entry which is preliminary data.</text>
</comment>
<keyword evidence="4 5" id="KW-0472">Membrane</keyword>
<evidence type="ECO:0000256" key="5">
    <source>
        <dbReference type="HAMAP-Rule" id="MF_00902"/>
    </source>
</evidence>
<comment type="subunit">
    <text evidence="5">Forms a complex with TatA.</text>
</comment>
<feature type="transmembrane region" description="Helical" evidence="5">
    <location>
        <begin position="204"/>
        <end position="223"/>
    </location>
</feature>
<dbReference type="GO" id="GO:0043953">
    <property type="term" value="P:protein transport by the Tat complex"/>
    <property type="evidence" value="ECO:0007669"/>
    <property type="project" value="UniProtKB-UniRule"/>
</dbReference>
<dbReference type="RefSeq" id="WP_129208723.1">
    <property type="nucleotide sequence ID" value="NZ_BMGU01000004.1"/>
</dbReference>
<dbReference type="InterPro" id="IPR002033">
    <property type="entry name" value="TatC"/>
</dbReference>
<keyword evidence="7" id="KW-1185">Reference proteome</keyword>
<dbReference type="EMBL" id="SDMK01000002">
    <property type="protein sequence ID" value="RXS95526.1"/>
    <property type="molecule type" value="Genomic_DNA"/>
</dbReference>
<dbReference type="GO" id="GO:0065002">
    <property type="term" value="P:intracellular protein transmembrane transport"/>
    <property type="evidence" value="ECO:0007669"/>
    <property type="project" value="TreeGrafter"/>
</dbReference>
<dbReference type="PROSITE" id="PS01218">
    <property type="entry name" value="TATC"/>
    <property type="match status" value="1"/>
</dbReference>
<keyword evidence="5" id="KW-0653">Protein transport</keyword>
<evidence type="ECO:0000256" key="1">
    <source>
        <dbReference type="ARBA" id="ARBA00004141"/>
    </source>
</evidence>
<feature type="transmembrane region" description="Helical" evidence="5">
    <location>
        <begin position="91"/>
        <end position="112"/>
    </location>
</feature>
<accession>A0A4Q1SE43</accession>
<evidence type="ECO:0000256" key="2">
    <source>
        <dbReference type="ARBA" id="ARBA00022692"/>
    </source>
</evidence>
<keyword evidence="5" id="KW-0813">Transport</keyword>
<comment type="similarity">
    <text evidence="5">Belongs to the TatC family.</text>
</comment>
<organism evidence="6 7">
    <name type="scientific">Silvibacterium dinghuense</name>
    <dbReference type="NCBI Taxonomy" id="1560006"/>
    <lineage>
        <taxon>Bacteria</taxon>
        <taxon>Pseudomonadati</taxon>
        <taxon>Acidobacteriota</taxon>
        <taxon>Terriglobia</taxon>
        <taxon>Terriglobales</taxon>
        <taxon>Acidobacteriaceae</taxon>
        <taxon>Silvibacterium</taxon>
    </lineage>
</organism>